<dbReference type="InterPro" id="IPR032675">
    <property type="entry name" value="LRR_dom_sf"/>
</dbReference>
<evidence type="ECO:0000313" key="10">
    <source>
        <dbReference type="EMBL" id="CAF2106738.1"/>
    </source>
</evidence>
<keyword evidence="4" id="KW-0812">Transmembrane</keyword>
<accession>A0A078IJZ8</accession>
<evidence type="ECO:0000256" key="5">
    <source>
        <dbReference type="ARBA" id="ARBA00022729"/>
    </source>
</evidence>
<dbReference type="Gene3D" id="3.80.10.10">
    <property type="entry name" value="Ribonuclease Inhibitor"/>
    <property type="match status" value="1"/>
</dbReference>
<keyword evidence="5" id="KW-0732">Signal</keyword>
<evidence type="ECO:0000256" key="9">
    <source>
        <dbReference type="ARBA" id="ARBA00023180"/>
    </source>
</evidence>
<keyword evidence="6" id="KW-0677">Repeat</keyword>
<evidence type="ECO:0000256" key="2">
    <source>
        <dbReference type="ARBA" id="ARBA00009592"/>
    </source>
</evidence>
<dbReference type="Proteomes" id="UP001295469">
    <property type="component" value="Chromosome C08"/>
</dbReference>
<evidence type="ECO:0000313" key="12">
    <source>
        <dbReference type="Proteomes" id="UP000028999"/>
    </source>
</evidence>
<dbReference type="InterPro" id="IPR001611">
    <property type="entry name" value="Leu-rich_rpt"/>
</dbReference>
<dbReference type="GO" id="GO:0016020">
    <property type="term" value="C:membrane"/>
    <property type="evidence" value="ECO:0007669"/>
    <property type="project" value="UniProtKB-SubCell"/>
</dbReference>
<evidence type="ECO:0000256" key="8">
    <source>
        <dbReference type="ARBA" id="ARBA00023136"/>
    </source>
</evidence>
<sequence>MSKGSIFIGGSLIQKQKSGGRTLIAVFEMVCLVNLRRACLDSNNLSGTLPNSISNHKYLRVLSLPGCNLFGKIPSSLRNLSYLTKLDLFENGFTGELPVLIGNLRRRTDLQIAFNSLNGNFPRMLLNLSELTRIIFRSNHFEGMLPSNLSNLSKLVYFDMSGNSFSGPIPSSLFMMSSLTHLALVRNDFSGPLEIGKGVVDFSIFLHLKSLTSLDLSYLNTQSSNNFFGGEIPRTICDMVSLDTLVLSNNHFNSSIPQCFENFNATLSVLHLQNNIISGTFPEETISDHLISLDVGHRLTISYQENFPNYFVYWSAMASVVDIVDRAWSRIAGRGSGYHHNSVDLTYKGLKMDKLCHHKDERGLRFKDQFSNDDISGMHHPWNRLNHTHHLMDGAVLSQLDLCAFSHQRDINNMELSGNPGCSESGRCKDYRKYTIELEPFGRPRWMALH</sequence>
<dbReference type="EMBL" id="HG994372">
    <property type="protein sequence ID" value="CAF2106738.1"/>
    <property type="molecule type" value="Genomic_DNA"/>
</dbReference>
<proteinExistence type="inferred from homology"/>
<name>A0A078IJZ8_BRANA</name>
<evidence type="ECO:0000256" key="7">
    <source>
        <dbReference type="ARBA" id="ARBA00022989"/>
    </source>
</evidence>
<dbReference type="Pfam" id="PF00560">
    <property type="entry name" value="LRR_1"/>
    <property type="match status" value="4"/>
</dbReference>
<dbReference type="STRING" id="3708.A0A078IJZ8"/>
<evidence type="ECO:0000313" key="11">
    <source>
        <dbReference type="EMBL" id="CDY51375.1"/>
    </source>
</evidence>
<dbReference type="Proteomes" id="UP000028999">
    <property type="component" value="Unassembled WGS sequence"/>
</dbReference>
<dbReference type="PANTHER" id="PTHR46662">
    <property type="entry name" value="DI-GLUCOSE BINDING PROTEIN WITH LEUCINE-RICH REPEAT DOMAIN-CONTAINING PROTEIN"/>
    <property type="match status" value="1"/>
</dbReference>
<comment type="subcellular location">
    <subcellularLocation>
        <location evidence="1">Membrane</location>
        <topology evidence="1">Single-pass type I membrane protein</topology>
    </subcellularLocation>
</comment>
<dbReference type="FunFam" id="3.80.10.10:FF:000041">
    <property type="entry name" value="LRR receptor-like serine/threonine-protein kinase ERECTA"/>
    <property type="match status" value="1"/>
</dbReference>
<keyword evidence="8" id="KW-0472">Membrane</keyword>
<evidence type="ECO:0000256" key="6">
    <source>
        <dbReference type="ARBA" id="ARBA00022737"/>
    </source>
</evidence>
<dbReference type="AlphaFoldDB" id="A0A078IJZ8"/>
<evidence type="ECO:0000256" key="3">
    <source>
        <dbReference type="ARBA" id="ARBA00022614"/>
    </source>
</evidence>
<protein>
    <submittedName>
        <fullName evidence="10">(rape) hypothetical protein</fullName>
    </submittedName>
    <submittedName>
        <fullName evidence="11">BnaCnng20810D protein</fullName>
    </submittedName>
</protein>
<dbReference type="PANTHER" id="PTHR46662:SF106">
    <property type="entry name" value="LEUCINE-RICH REPEAT-CONTAINING N-TERMINAL PLANT-TYPE DOMAIN-CONTAINING PROTEIN"/>
    <property type="match status" value="1"/>
</dbReference>
<dbReference type="OMA" id="PRTICDM"/>
<gene>
    <name evidence="11" type="primary">BnaCnng20810D</name>
    <name evidence="10" type="ORF">DARMORV10_C08P07670.1</name>
    <name evidence="11" type="ORF">GSBRNA2T00003285001</name>
</gene>
<reference evidence="11" key="2">
    <citation type="submission" date="2014-06" db="EMBL/GenBank/DDBJ databases">
        <authorList>
            <person name="Genoscope - CEA"/>
        </authorList>
    </citation>
    <scope>NUCLEOTIDE SEQUENCE</scope>
</reference>
<reference evidence="11 12" key="1">
    <citation type="journal article" date="2014" name="Science">
        <title>Plant genetics. Early allopolyploid evolution in the post-Neolithic Brassica napus oilseed genome.</title>
        <authorList>
            <person name="Chalhoub B."/>
            <person name="Denoeud F."/>
            <person name="Liu S."/>
            <person name="Parkin I.A."/>
            <person name="Tang H."/>
            <person name="Wang X."/>
            <person name="Chiquet J."/>
            <person name="Belcram H."/>
            <person name="Tong C."/>
            <person name="Samans B."/>
            <person name="Correa M."/>
            <person name="Da Silva C."/>
            <person name="Just J."/>
            <person name="Falentin C."/>
            <person name="Koh C.S."/>
            <person name="Le Clainche I."/>
            <person name="Bernard M."/>
            <person name="Bento P."/>
            <person name="Noel B."/>
            <person name="Labadie K."/>
            <person name="Alberti A."/>
            <person name="Charles M."/>
            <person name="Arnaud D."/>
            <person name="Guo H."/>
            <person name="Daviaud C."/>
            <person name="Alamery S."/>
            <person name="Jabbari K."/>
            <person name="Zhao M."/>
            <person name="Edger P.P."/>
            <person name="Chelaifa H."/>
            <person name="Tack D."/>
            <person name="Lassalle G."/>
            <person name="Mestiri I."/>
            <person name="Schnel N."/>
            <person name="Le Paslier M.C."/>
            <person name="Fan G."/>
            <person name="Renault V."/>
            <person name="Bayer P.E."/>
            <person name="Golicz A.A."/>
            <person name="Manoli S."/>
            <person name="Lee T.H."/>
            <person name="Thi V.H."/>
            <person name="Chalabi S."/>
            <person name="Hu Q."/>
            <person name="Fan C."/>
            <person name="Tollenaere R."/>
            <person name="Lu Y."/>
            <person name="Battail C."/>
            <person name="Shen J."/>
            <person name="Sidebottom C.H."/>
            <person name="Wang X."/>
            <person name="Canaguier A."/>
            <person name="Chauveau A."/>
            <person name="Berard A."/>
            <person name="Deniot G."/>
            <person name="Guan M."/>
            <person name="Liu Z."/>
            <person name="Sun F."/>
            <person name="Lim Y.P."/>
            <person name="Lyons E."/>
            <person name="Town C.D."/>
            <person name="Bancroft I."/>
            <person name="Wang X."/>
            <person name="Meng J."/>
            <person name="Ma J."/>
            <person name="Pires J.C."/>
            <person name="King G.J."/>
            <person name="Brunel D."/>
            <person name="Delourme R."/>
            <person name="Renard M."/>
            <person name="Aury J.M."/>
            <person name="Adams K.L."/>
            <person name="Batley J."/>
            <person name="Snowdon R.J."/>
            <person name="Tost J."/>
            <person name="Edwards D."/>
            <person name="Zhou Y."/>
            <person name="Hua W."/>
            <person name="Sharpe A.G."/>
            <person name="Paterson A.H."/>
            <person name="Guan C."/>
            <person name="Wincker P."/>
        </authorList>
    </citation>
    <scope>NUCLEOTIDE SEQUENCE [LARGE SCALE GENOMIC DNA]</scope>
    <source>
        <strain evidence="12">cv. Darmor-bzh</strain>
    </source>
</reference>
<dbReference type="EMBL" id="LK032989">
    <property type="protein sequence ID" value="CDY51375.1"/>
    <property type="molecule type" value="Genomic_DNA"/>
</dbReference>
<keyword evidence="9" id="KW-0325">Glycoprotein</keyword>
<keyword evidence="7" id="KW-1133">Transmembrane helix</keyword>
<evidence type="ECO:0000256" key="4">
    <source>
        <dbReference type="ARBA" id="ARBA00022692"/>
    </source>
</evidence>
<dbReference type="SUPFAM" id="SSF52047">
    <property type="entry name" value="RNI-like"/>
    <property type="match status" value="1"/>
</dbReference>
<comment type="similarity">
    <text evidence="2">Belongs to the RLP family.</text>
</comment>
<dbReference type="PaxDb" id="3708-A0A078IJZ8"/>
<dbReference type="Gramene" id="CDY51375">
    <property type="protein sequence ID" value="CDY51375"/>
    <property type="gene ID" value="GSBRNA2T00003285001"/>
</dbReference>
<keyword evidence="3" id="KW-0433">Leucine-rich repeat</keyword>
<reference evidence="10" key="3">
    <citation type="submission" date="2021-01" db="EMBL/GenBank/DDBJ databases">
        <authorList>
            <consortium name="Genoscope - CEA"/>
            <person name="William W."/>
        </authorList>
    </citation>
    <scope>NUCLEOTIDE SEQUENCE</scope>
</reference>
<evidence type="ECO:0000256" key="1">
    <source>
        <dbReference type="ARBA" id="ARBA00004479"/>
    </source>
</evidence>
<keyword evidence="12" id="KW-1185">Reference proteome</keyword>
<organism evidence="11 12">
    <name type="scientific">Brassica napus</name>
    <name type="common">Rape</name>
    <dbReference type="NCBI Taxonomy" id="3708"/>
    <lineage>
        <taxon>Eukaryota</taxon>
        <taxon>Viridiplantae</taxon>
        <taxon>Streptophyta</taxon>
        <taxon>Embryophyta</taxon>
        <taxon>Tracheophyta</taxon>
        <taxon>Spermatophyta</taxon>
        <taxon>Magnoliopsida</taxon>
        <taxon>eudicotyledons</taxon>
        <taxon>Gunneridae</taxon>
        <taxon>Pentapetalae</taxon>
        <taxon>rosids</taxon>
        <taxon>malvids</taxon>
        <taxon>Brassicales</taxon>
        <taxon>Brassicaceae</taxon>
        <taxon>Brassiceae</taxon>
        <taxon>Brassica</taxon>
    </lineage>
</organism>